<evidence type="ECO:0000256" key="1">
    <source>
        <dbReference type="ARBA" id="ARBA00023239"/>
    </source>
</evidence>
<name>A0A2N3G424_9ACTN</name>
<dbReference type="AlphaFoldDB" id="A0A2N3G424"/>
<dbReference type="Proteomes" id="UP000233654">
    <property type="component" value="Unassembled WGS sequence"/>
</dbReference>
<dbReference type="InterPro" id="IPR032466">
    <property type="entry name" value="Metal_Hydrolase"/>
</dbReference>
<sequence length="281" mass="30900">MIIDTHTHIFPPDVIERREMFAKRDSSFDSIYGNPKARMVTFEALIEEMDEAGVDISIACGFPWRSIDMCRRHNTYMMEAVAAFPERLVGLAIGNPVAGKACDAELERAFAGGLKGVGEISADAQGFRLDDPGTMGRLVGAVSDADLFLLLHANEDVGHFYPGKTPTTPAAVYRFLEKFGDVTTVLAHWGGGLCFYELMPEVARVASSVYYDTAASPFLYKPDVYKIALDIAGSGRILFGTDYPLLRMRRHLDELDQAGLRPDALEGILGKNAQAMLGHRF</sequence>
<dbReference type="GO" id="GO:0005737">
    <property type="term" value="C:cytoplasm"/>
    <property type="evidence" value="ECO:0007669"/>
    <property type="project" value="TreeGrafter"/>
</dbReference>
<dbReference type="Pfam" id="PF04909">
    <property type="entry name" value="Amidohydro_2"/>
    <property type="match status" value="1"/>
</dbReference>
<dbReference type="Gene3D" id="3.20.20.140">
    <property type="entry name" value="Metal-dependent hydrolases"/>
    <property type="match status" value="1"/>
</dbReference>
<feature type="domain" description="Amidohydrolase-related" evidence="2">
    <location>
        <begin position="3"/>
        <end position="278"/>
    </location>
</feature>
<evidence type="ECO:0000259" key="2">
    <source>
        <dbReference type="Pfam" id="PF04909"/>
    </source>
</evidence>
<comment type="caution">
    <text evidence="3">The sequence shown here is derived from an EMBL/GenBank/DDBJ whole genome shotgun (WGS) entry which is preliminary data.</text>
</comment>
<accession>A0A2N3G424</accession>
<dbReference type="GO" id="GO:0016787">
    <property type="term" value="F:hydrolase activity"/>
    <property type="evidence" value="ECO:0007669"/>
    <property type="project" value="InterPro"/>
</dbReference>
<dbReference type="GO" id="GO:0019748">
    <property type="term" value="P:secondary metabolic process"/>
    <property type="evidence" value="ECO:0007669"/>
    <property type="project" value="TreeGrafter"/>
</dbReference>
<organism evidence="3 4">
    <name type="scientific">Candidatus Anoxymicrobium japonicum</name>
    <dbReference type="NCBI Taxonomy" id="2013648"/>
    <lineage>
        <taxon>Bacteria</taxon>
        <taxon>Bacillati</taxon>
        <taxon>Actinomycetota</taxon>
        <taxon>Candidatus Geothermincolia</taxon>
        <taxon>Candidatus Geothermincolales</taxon>
        <taxon>Candidatus Anoxymicrobiaceae</taxon>
        <taxon>Candidatus Anoxymicrobium</taxon>
    </lineage>
</organism>
<proteinExistence type="predicted"/>
<reference evidence="3 4" key="1">
    <citation type="journal article" date="2017" name="ISME J.">
        <title>Potential for microbial H2 and metal transformations associated with novel bacteria and archaea in deep terrestrial subsurface sediments.</title>
        <authorList>
            <person name="Hernsdorf A.W."/>
            <person name="Amano Y."/>
            <person name="Miyakawa K."/>
            <person name="Ise K."/>
            <person name="Suzuki Y."/>
            <person name="Anantharaman K."/>
            <person name="Probst A."/>
            <person name="Burstein D."/>
            <person name="Thomas B.C."/>
            <person name="Banfield J.F."/>
        </authorList>
    </citation>
    <scope>NUCLEOTIDE SEQUENCE [LARGE SCALE GENOMIC DNA]</scope>
    <source>
        <strain evidence="3">HGW-Actinobacteria-3</strain>
    </source>
</reference>
<keyword evidence="1" id="KW-0456">Lyase</keyword>
<dbReference type="EMBL" id="PHEX01000090">
    <property type="protein sequence ID" value="PKQ27487.1"/>
    <property type="molecule type" value="Genomic_DNA"/>
</dbReference>
<protein>
    <recommendedName>
        <fullName evidence="2">Amidohydrolase-related domain-containing protein</fullName>
    </recommendedName>
</protein>
<dbReference type="PANTHER" id="PTHR21240">
    <property type="entry name" value="2-AMINO-3-CARBOXYLMUCONATE-6-SEMIALDEHYDE DECARBOXYLASE"/>
    <property type="match status" value="1"/>
</dbReference>
<dbReference type="PANTHER" id="PTHR21240:SF28">
    <property type="entry name" value="ISO-OROTATE DECARBOXYLASE (EUROFUNG)"/>
    <property type="match status" value="1"/>
</dbReference>
<evidence type="ECO:0000313" key="4">
    <source>
        <dbReference type="Proteomes" id="UP000233654"/>
    </source>
</evidence>
<dbReference type="GO" id="GO:0016831">
    <property type="term" value="F:carboxy-lyase activity"/>
    <property type="evidence" value="ECO:0007669"/>
    <property type="project" value="InterPro"/>
</dbReference>
<dbReference type="InterPro" id="IPR006680">
    <property type="entry name" value="Amidohydro-rel"/>
</dbReference>
<dbReference type="SUPFAM" id="SSF51556">
    <property type="entry name" value="Metallo-dependent hydrolases"/>
    <property type="match status" value="1"/>
</dbReference>
<dbReference type="InterPro" id="IPR032465">
    <property type="entry name" value="ACMSD"/>
</dbReference>
<gene>
    <name evidence="3" type="ORF">CVT63_07755</name>
</gene>
<evidence type="ECO:0000313" key="3">
    <source>
        <dbReference type="EMBL" id="PKQ27487.1"/>
    </source>
</evidence>